<accession>A0A8H8U7X4</accession>
<dbReference type="EMBL" id="QGMI01000726">
    <property type="protein sequence ID" value="TVY37272.1"/>
    <property type="molecule type" value="Genomic_DNA"/>
</dbReference>
<dbReference type="GO" id="GO:0000278">
    <property type="term" value="P:mitotic cell cycle"/>
    <property type="evidence" value="ECO:0007669"/>
    <property type="project" value="TreeGrafter"/>
</dbReference>
<name>A0A8H8U7X4_9HELO</name>
<dbReference type="Pfam" id="PF04130">
    <property type="entry name" value="GCP_C_terminal"/>
    <property type="match status" value="1"/>
</dbReference>
<dbReference type="InterPro" id="IPR041470">
    <property type="entry name" value="GCP_N"/>
</dbReference>
<comment type="caution">
    <text evidence="8">The sequence shown here is derived from an EMBL/GenBank/DDBJ whole genome shotgun (WGS) entry which is preliminary data.</text>
</comment>
<dbReference type="OrthoDB" id="775571at2759"/>
<evidence type="ECO:0000256" key="2">
    <source>
        <dbReference type="ARBA" id="ARBA00022490"/>
    </source>
</evidence>
<evidence type="ECO:0000256" key="3">
    <source>
        <dbReference type="ARBA" id="ARBA00022701"/>
    </source>
</evidence>
<dbReference type="GO" id="GO:0031122">
    <property type="term" value="P:cytoplasmic microtubule organization"/>
    <property type="evidence" value="ECO:0007669"/>
    <property type="project" value="TreeGrafter"/>
</dbReference>
<dbReference type="GO" id="GO:0000930">
    <property type="term" value="C:gamma-tubulin complex"/>
    <property type="evidence" value="ECO:0007669"/>
    <property type="project" value="TreeGrafter"/>
</dbReference>
<evidence type="ECO:0000256" key="1">
    <source>
        <dbReference type="ARBA" id="ARBA00010337"/>
    </source>
</evidence>
<evidence type="ECO:0000259" key="7">
    <source>
        <dbReference type="Pfam" id="PF17681"/>
    </source>
</evidence>
<sequence length="962" mass="108818">MSDDERNIGAPFAIPDLWGLSKLHGLEGDQDGSLFSQLKLDDIDQILPNVVEQSAQEHDGFFSIPDLSLGIAADVPAPLESTDFQEEPVTTQKEEKEDVVEDIDFWLLPDDVPLKLANYQSWDEFDNTKLQERQTPYITEAGPRILDAALAAKEDFFHVDNTDYMVIGPTIYTSSLLALGLGRSSVLFAWDETKQYFRPTLPDIRISGYTGESLNELLVMFMDCGNITRALQSFVDTSYGGSTAGRIALADAVSTLLATIQSRLSASTSMHNSLLQLQALFQPAHSILTCFCRIITNVSVTRSDESMLSTIFQEIQLLEHRTDSLREILLEILSRVSQPWLEFSGEWLGLQREAGVSLSKEGNGKSFVRVEKKEWVDEQGLEINQPDFVLDFDKVPTFLAPEDARAMFEVGRSLRFLRDHHSDHPLARPDIVASANPPSLEWKFSWKDIMQVEEKALQYEKDLTIAIQEFSNPARSLNTSVHTGNTTEDTFKLDFFGRPEEYMQAHVLASIDTLNQPLGSGTIPDRFSQELSTYLTSDGDLPQQDDSMFLPPISLTPLLSFNPIISAQARIVNGTCMRMFFNTHNLREHLDIQRSFHLLGNGVFSSRLSHALFDPELESAERQRGVARSGGIMGLRLGGRDTWPPASSELRLALMGVLTDSYISNKALDRANSGTYLDQTSLPGDLSFAVRDMAEEDIEKCKNPDSVEALDFLRLSYKPPPPLEAVITPVILFKYDQLFKLLLRVIRMLYVVSALFRDATDRTSYWQGVDFVAQRFRIEAHHFIYSLSGYFFDTGIESTWRIFDRKLDQIERRINSDSNNITLGQNEGLDKLREYHEKVLDRIMFALLLRKRQQPVMKLLEEIFTLILQFAKHSRERALGLKRKVGADEEVRELYLKYRKKVGVFITVCRGLSEKKGYGEKRAMGGKAAGLFDGEDLTEENTVAQLLARLEMSNYYSRSVDV</sequence>
<dbReference type="AlphaFoldDB" id="A0A8H8U7X4"/>
<organism evidence="8 9">
    <name type="scientific">Lachnellula occidentalis</name>
    <dbReference type="NCBI Taxonomy" id="215460"/>
    <lineage>
        <taxon>Eukaryota</taxon>
        <taxon>Fungi</taxon>
        <taxon>Dikarya</taxon>
        <taxon>Ascomycota</taxon>
        <taxon>Pezizomycotina</taxon>
        <taxon>Leotiomycetes</taxon>
        <taxon>Helotiales</taxon>
        <taxon>Lachnaceae</taxon>
        <taxon>Lachnellula</taxon>
    </lineage>
</organism>
<dbReference type="GO" id="GO:0051011">
    <property type="term" value="F:microtubule minus-end binding"/>
    <property type="evidence" value="ECO:0007669"/>
    <property type="project" value="TreeGrafter"/>
</dbReference>
<dbReference type="FunFam" id="1.20.120.1900:FF:000013">
    <property type="entry name" value="Spindle pole body component"/>
    <property type="match status" value="1"/>
</dbReference>
<evidence type="ECO:0000313" key="9">
    <source>
        <dbReference type="Proteomes" id="UP000443090"/>
    </source>
</evidence>
<keyword evidence="3 5" id="KW-0493">Microtubule</keyword>
<evidence type="ECO:0000256" key="5">
    <source>
        <dbReference type="RuleBase" id="RU363050"/>
    </source>
</evidence>
<dbReference type="GO" id="GO:0043015">
    <property type="term" value="F:gamma-tubulin binding"/>
    <property type="evidence" value="ECO:0007669"/>
    <property type="project" value="InterPro"/>
</dbReference>
<dbReference type="InterPro" id="IPR042241">
    <property type="entry name" value="GCP_C_sf"/>
</dbReference>
<dbReference type="InterPro" id="IPR007259">
    <property type="entry name" value="GCP"/>
</dbReference>
<evidence type="ECO:0000313" key="8">
    <source>
        <dbReference type="EMBL" id="TVY37272.1"/>
    </source>
</evidence>
<comment type="subcellular location">
    <subcellularLocation>
        <location evidence="5">Cytoplasm</location>
        <location evidence="5">Cytoskeleton</location>
        <location evidence="5">Microtubule organizing center</location>
    </subcellularLocation>
</comment>
<dbReference type="GO" id="GO:0000922">
    <property type="term" value="C:spindle pole"/>
    <property type="evidence" value="ECO:0007669"/>
    <property type="project" value="InterPro"/>
</dbReference>
<dbReference type="GO" id="GO:0005816">
    <property type="term" value="C:spindle pole body"/>
    <property type="evidence" value="ECO:0007669"/>
    <property type="project" value="UniProtKB-ARBA"/>
</dbReference>
<reference evidence="8 9" key="1">
    <citation type="submission" date="2018-05" db="EMBL/GenBank/DDBJ databases">
        <title>Genome sequencing and assembly of the regulated plant pathogen Lachnellula willkommii and related sister species for the development of diagnostic species identification markers.</title>
        <authorList>
            <person name="Giroux E."/>
            <person name="Bilodeau G."/>
        </authorList>
    </citation>
    <scope>NUCLEOTIDE SEQUENCE [LARGE SCALE GENOMIC DNA]</scope>
    <source>
        <strain evidence="8 9">CBS 160.35</strain>
    </source>
</reference>
<comment type="similarity">
    <text evidence="1 5">Belongs to the TUBGCP family.</text>
</comment>
<keyword evidence="4 5" id="KW-0206">Cytoskeleton</keyword>
<proteinExistence type="inferred from homology"/>
<feature type="domain" description="Gamma tubulin complex component C-terminal" evidence="6">
    <location>
        <begin position="586"/>
        <end position="956"/>
    </location>
</feature>
<dbReference type="Pfam" id="PF17681">
    <property type="entry name" value="GCP_N_terminal"/>
    <property type="match status" value="1"/>
</dbReference>
<dbReference type="GO" id="GO:0007020">
    <property type="term" value="P:microtubule nucleation"/>
    <property type="evidence" value="ECO:0007669"/>
    <property type="project" value="InterPro"/>
</dbReference>
<evidence type="ECO:0000259" key="6">
    <source>
        <dbReference type="Pfam" id="PF04130"/>
    </source>
</evidence>
<feature type="domain" description="Gamma tubulin complex component protein N-terminal" evidence="7">
    <location>
        <begin position="176"/>
        <end position="582"/>
    </location>
</feature>
<dbReference type="PANTHER" id="PTHR19302:SF70">
    <property type="entry name" value="GAMMA-TUBULIN COMPLEX COMPONENT 6"/>
    <property type="match status" value="1"/>
</dbReference>
<dbReference type="InterPro" id="IPR040457">
    <property type="entry name" value="GCP_C"/>
</dbReference>
<evidence type="ECO:0000256" key="4">
    <source>
        <dbReference type="ARBA" id="ARBA00023212"/>
    </source>
</evidence>
<keyword evidence="2 5" id="KW-0963">Cytoplasm</keyword>
<protein>
    <recommendedName>
        <fullName evidence="5">Spindle pole body component</fullName>
    </recommendedName>
</protein>
<gene>
    <name evidence="8" type="primary">Tubgcp6</name>
    <name evidence="8" type="ORF">LOCC1_G006626</name>
</gene>
<dbReference type="GO" id="GO:0051225">
    <property type="term" value="P:spindle assembly"/>
    <property type="evidence" value="ECO:0007669"/>
    <property type="project" value="TreeGrafter"/>
</dbReference>
<keyword evidence="9" id="KW-1185">Reference proteome</keyword>
<dbReference type="Gene3D" id="1.20.120.1900">
    <property type="entry name" value="Gamma-tubulin complex, C-terminal domain"/>
    <property type="match status" value="1"/>
</dbReference>
<dbReference type="PANTHER" id="PTHR19302">
    <property type="entry name" value="GAMMA TUBULIN COMPLEX PROTEIN"/>
    <property type="match status" value="1"/>
</dbReference>
<dbReference type="GO" id="GO:0051321">
    <property type="term" value="P:meiotic cell cycle"/>
    <property type="evidence" value="ECO:0007669"/>
    <property type="project" value="TreeGrafter"/>
</dbReference>
<dbReference type="GO" id="GO:0005874">
    <property type="term" value="C:microtubule"/>
    <property type="evidence" value="ECO:0007669"/>
    <property type="project" value="UniProtKB-KW"/>
</dbReference>
<dbReference type="Proteomes" id="UP000443090">
    <property type="component" value="Unassembled WGS sequence"/>
</dbReference>